<dbReference type="NCBIfam" id="TIGR01319">
    <property type="entry name" value="glmL_fam"/>
    <property type="match status" value="1"/>
</dbReference>
<dbReference type="RefSeq" id="WP_213167350.1">
    <property type="nucleotide sequence ID" value="NZ_CP058559.1"/>
</dbReference>
<evidence type="ECO:0000313" key="1">
    <source>
        <dbReference type="EMBL" id="QNO13683.1"/>
    </source>
</evidence>
<dbReference type="AlphaFoldDB" id="A0A7G9W4S1"/>
<gene>
    <name evidence="1" type="ORF">HYG86_02385</name>
</gene>
<evidence type="ECO:0000313" key="2">
    <source>
        <dbReference type="Proteomes" id="UP000516160"/>
    </source>
</evidence>
<name>A0A7G9W4S1_ALKCA</name>
<reference evidence="1 2" key="1">
    <citation type="submission" date="2020-07" db="EMBL/GenBank/DDBJ databases">
        <title>Alkalicella. sp. LB2 genome.</title>
        <authorList>
            <person name="Postec A."/>
            <person name="Quemeneur M."/>
        </authorList>
    </citation>
    <scope>NUCLEOTIDE SEQUENCE [LARGE SCALE GENOMIC DNA]</scope>
    <source>
        <strain evidence="1 2">LB2</strain>
    </source>
</reference>
<dbReference type="InterPro" id="IPR006230">
    <property type="entry name" value="MutL"/>
</dbReference>
<proteinExistence type="predicted"/>
<dbReference type="Pfam" id="PF13941">
    <property type="entry name" value="MutL"/>
    <property type="match status" value="1"/>
</dbReference>
<protein>
    <submittedName>
        <fullName evidence="1">Glutamate mutase L</fullName>
    </submittedName>
</protein>
<dbReference type="KEGG" id="acae:HYG86_02385"/>
<accession>A0A7G9W4S1</accession>
<dbReference type="PIRSF" id="PIRSF004729">
    <property type="entry name" value="MutL"/>
    <property type="match status" value="1"/>
</dbReference>
<dbReference type="NCBIfam" id="NF040745">
    <property type="entry name" value="accessory_GlmL"/>
    <property type="match status" value="1"/>
</dbReference>
<dbReference type="Proteomes" id="UP000516160">
    <property type="component" value="Chromosome"/>
</dbReference>
<dbReference type="EMBL" id="CP058559">
    <property type="protein sequence ID" value="QNO13683.1"/>
    <property type="molecule type" value="Genomic_DNA"/>
</dbReference>
<keyword evidence="2" id="KW-1185">Reference proteome</keyword>
<sequence length="460" mass="50034">MEKGILLIDFGSTFTKVTAVDLENPGVFYTAKGPTTVDEDINIGLEIALENLARQIGHLPYFEEKLACSSAAGGLKMIAIGLVPELTLEAAKMAALGAGAKLQKVYSYTLTKREIAELISLKPDIVLLAGGTDGGNKEVILHNGELLAQSELTCPIVIAGNKNTQDELEELFINCNKEHYVTDNVLPTLNKLNVDPAREKIRDVFLKNIIEAKGLKKAEDTIDGIIMPTPQAVLKAGEFIAKNKIIDNCERILIVDIGGATTDVHSFSKGEPQNNGVVFRGLPQPFAKRTVEGDLGMRYSLNPLIEALDSESLLKHETQEVEKMVGEILSDIWSTSSIRDDFEEDLAKGAVDLAVKRHSGYLEITYTPHGINYLQYGKDLTDIQLVIGTGGPIVNSKNPGGILSGSLFKESDNLTLRPKIPKFSVDKGYILSAIGLMVEKYPMLAKRLVEVNFSIIKGGN</sequence>
<organism evidence="1 2">
    <name type="scientific">Alkalicella caledoniensis</name>
    <dbReference type="NCBI Taxonomy" id="2731377"/>
    <lineage>
        <taxon>Bacteria</taxon>
        <taxon>Bacillati</taxon>
        <taxon>Bacillota</taxon>
        <taxon>Clostridia</taxon>
        <taxon>Eubacteriales</taxon>
        <taxon>Proteinivoracaceae</taxon>
        <taxon>Alkalicella</taxon>
    </lineage>
</organism>